<sequence length="101" mass="10719">MARIAGSLNLIDPEATKSTSSSKVCLFTSFSSVFLVGSVKSKVTQQRLTLLTKRFIFSELGTSLKGTRGSIPAITLAGKTADEVRFGPLDLAEPAAEALDR</sequence>
<organism evidence="1">
    <name type="scientific">Rhizophora mucronata</name>
    <name type="common">Asiatic mangrove</name>
    <dbReference type="NCBI Taxonomy" id="61149"/>
    <lineage>
        <taxon>Eukaryota</taxon>
        <taxon>Viridiplantae</taxon>
        <taxon>Streptophyta</taxon>
        <taxon>Embryophyta</taxon>
        <taxon>Tracheophyta</taxon>
        <taxon>Spermatophyta</taxon>
        <taxon>Magnoliopsida</taxon>
        <taxon>eudicotyledons</taxon>
        <taxon>Gunneridae</taxon>
        <taxon>Pentapetalae</taxon>
        <taxon>rosids</taxon>
        <taxon>fabids</taxon>
        <taxon>Malpighiales</taxon>
        <taxon>Rhizophoraceae</taxon>
        <taxon>Rhizophora</taxon>
    </lineage>
</organism>
<accession>A0A2P2ILJ7</accession>
<protein>
    <submittedName>
        <fullName evidence="1">Uncharacterized protein</fullName>
    </submittedName>
</protein>
<name>A0A2P2ILJ7_RHIMU</name>
<reference evidence="1" key="1">
    <citation type="submission" date="2018-02" db="EMBL/GenBank/DDBJ databases">
        <title>Rhizophora mucronata_Transcriptome.</title>
        <authorList>
            <person name="Meera S.P."/>
            <person name="Sreeshan A."/>
            <person name="Augustine A."/>
        </authorList>
    </citation>
    <scope>NUCLEOTIDE SEQUENCE</scope>
    <source>
        <tissue evidence="1">Leaf</tissue>
    </source>
</reference>
<dbReference type="EMBL" id="GGEC01001613">
    <property type="protein sequence ID" value="MBW82096.1"/>
    <property type="molecule type" value="Transcribed_RNA"/>
</dbReference>
<proteinExistence type="predicted"/>
<dbReference type="AlphaFoldDB" id="A0A2P2ILJ7"/>
<evidence type="ECO:0000313" key="1">
    <source>
        <dbReference type="EMBL" id="MBW82096.1"/>
    </source>
</evidence>